<dbReference type="EMBL" id="VLNR01000048">
    <property type="protein sequence ID" value="TSE06218.1"/>
    <property type="molecule type" value="Genomic_DNA"/>
</dbReference>
<dbReference type="Pfam" id="PF13858">
    <property type="entry name" value="DUF4199"/>
    <property type="match status" value="1"/>
</dbReference>
<keyword evidence="1" id="KW-1133">Transmembrane helix</keyword>
<sequence length="187" mass="20857">MVFNQPKNIFNGMEEVNISSKKYILTYGIILGIVSIIYNSILYITDNMMNINLIEGGIDLAILICVITYGIYSYKTANKGFLELSKAIKIGIGIAIIGALTLIIWIVLLMNVIEPEMINQIAEVQYKEMISNNPDISQEEIDENIVSIKTINSSYVKSAMSLVSNLLFGFLIALMGGAIMQKKRDIY</sequence>
<feature type="transmembrane region" description="Helical" evidence="1">
    <location>
        <begin position="51"/>
        <end position="72"/>
    </location>
</feature>
<dbReference type="InterPro" id="IPR025250">
    <property type="entry name" value="DUF4199"/>
</dbReference>
<dbReference type="Proteomes" id="UP000318833">
    <property type="component" value="Unassembled WGS sequence"/>
</dbReference>
<organism evidence="2 3">
    <name type="scientific">Aquimarina algiphila</name>
    <dbReference type="NCBI Taxonomy" id="2047982"/>
    <lineage>
        <taxon>Bacteria</taxon>
        <taxon>Pseudomonadati</taxon>
        <taxon>Bacteroidota</taxon>
        <taxon>Flavobacteriia</taxon>
        <taxon>Flavobacteriales</taxon>
        <taxon>Flavobacteriaceae</taxon>
        <taxon>Aquimarina</taxon>
    </lineage>
</organism>
<accession>A0A554VFV2</accession>
<dbReference type="AlphaFoldDB" id="A0A554VFV2"/>
<comment type="caution">
    <text evidence="2">The sequence shown here is derived from an EMBL/GenBank/DDBJ whole genome shotgun (WGS) entry which is preliminary data.</text>
</comment>
<evidence type="ECO:0000313" key="2">
    <source>
        <dbReference type="EMBL" id="TSE06218.1"/>
    </source>
</evidence>
<dbReference type="RefSeq" id="WP_143917682.1">
    <property type="nucleotide sequence ID" value="NZ_CANMWY010000031.1"/>
</dbReference>
<proteinExistence type="predicted"/>
<keyword evidence="1" id="KW-0472">Membrane</keyword>
<keyword evidence="3" id="KW-1185">Reference proteome</keyword>
<reference evidence="2 3" key="1">
    <citation type="submission" date="2019-07" db="EMBL/GenBank/DDBJ databases">
        <title>The draft genome sequence of Aquimarina algiphila M91.</title>
        <authorList>
            <person name="Meng X."/>
        </authorList>
    </citation>
    <scope>NUCLEOTIDE SEQUENCE [LARGE SCALE GENOMIC DNA]</scope>
    <source>
        <strain evidence="2 3">M91</strain>
    </source>
</reference>
<evidence type="ECO:0000313" key="3">
    <source>
        <dbReference type="Proteomes" id="UP000318833"/>
    </source>
</evidence>
<feature type="transmembrane region" description="Helical" evidence="1">
    <location>
        <begin position="92"/>
        <end position="113"/>
    </location>
</feature>
<protein>
    <submittedName>
        <fullName evidence="2">DUF4199 domain-containing protein</fullName>
    </submittedName>
</protein>
<gene>
    <name evidence="2" type="ORF">FOF46_20185</name>
</gene>
<name>A0A554VFV2_9FLAO</name>
<evidence type="ECO:0000256" key="1">
    <source>
        <dbReference type="SAM" id="Phobius"/>
    </source>
</evidence>
<feature type="transmembrane region" description="Helical" evidence="1">
    <location>
        <begin position="23"/>
        <end position="45"/>
    </location>
</feature>
<feature type="transmembrane region" description="Helical" evidence="1">
    <location>
        <begin position="162"/>
        <end position="180"/>
    </location>
</feature>
<dbReference type="OrthoDB" id="1122768at2"/>
<keyword evidence="1" id="KW-0812">Transmembrane</keyword>